<feature type="region of interest" description="Disordered" evidence="1">
    <location>
        <begin position="381"/>
        <end position="451"/>
    </location>
</feature>
<reference evidence="3 4" key="1">
    <citation type="submission" date="2019-04" db="EMBL/GenBank/DDBJ databases">
        <title>Comparative genomics and transcriptomics to analyze fruiting body development in filamentous ascomycetes.</title>
        <authorList>
            <consortium name="DOE Joint Genome Institute"/>
            <person name="Lutkenhaus R."/>
            <person name="Traeger S."/>
            <person name="Breuer J."/>
            <person name="Kuo A."/>
            <person name="Lipzen A."/>
            <person name="Pangilinan J."/>
            <person name="Dilworth D."/>
            <person name="Sandor L."/>
            <person name="Poggeler S."/>
            <person name="Barry K."/>
            <person name="Grigoriev I.V."/>
            <person name="Nowrousian M."/>
        </authorList>
    </citation>
    <scope>NUCLEOTIDE SEQUENCE [LARGE SCALE GENOMIC DNA]</scope>
    <source>
        <strain evidence="3 4">CBS 389.68</strain>
    </source>
</reference>
<evidence type="ECO:0008006" key="5">
    <source>
        <dbReference type="Google" id="ProtNLM"/>
    </source>
</evidence>
<evidence type="ECO:0000256" key="2">
    <source>
        <dbReference type="SAM" id="Phobius"/>
    </source>
</evidence>
<dbReference type="Proteomes" id="UP000298138">
    <property type="component" value="Unassembled WGS sequence"/>
</dbReference>
<keyword evidence="2" id="KW-1133">Transmembrane helix</keyword>
<feature type="compositionally biased region" description="Low complexity" evidence="1">
    <location>
        <begin position="294"/>
        <end position="305"/>
    </location>
</feature>
<dbReference type="EMBL" id="ML220113">
    <property type="protein sequence ID" value="TGZ83466.1"/>
    <property type="molecule type" value="Genomic_DNA"/>
</dbReference>
<feature type="compositionally biased region" description="Gly residues" evidence="1">
    <location>
        <begin position="427"/>
        <end position="445"/>
    </location>
</feature>
<dbReference type="SUPFAM" id="SSF50965">
    <property type="entry name" value="Galactose oxidase, central domain"/>
    <property type="match status" value="1"/>
</dbReference>
<keyword evidence="2" id="KW-0812">Transmembrane</keyword>
<dbReference type="InParanoid" id="A0A4S2N349"/>
<dbReference type="OrthoDB" id="10251809at2759"/>
<feature type="region of interest" description="Disordered" evidence="1">
    <location>
        <begin position="285"/>
        <end position="306"/>
    </location>
</feature>
<evidence type="ECO:0000256" key="1">
    <source>
        <dbReference type="SAM" id="MobiDB-lite"/>
    </source>
</evidence>
<name>A0A4S2N349_9PEZI</name>
<dbReference type="InterPro" id="IPR011043">
    <property type="entry name" value="Gal_Oxase/kelch_b-propeller"/>
</dbReference>
<evidence type="ECO:0000313" key="3">
    <source>
        <dbReference type="EMBL" id="TGZ83466.1"/>
    </source>
</evidence>
<keyword evidence="4" id="KW-1185">Reference proteome</keyword>
<feature type="compositionally biased region" description="Basic and acidic residues" evidence="1">
    <location>
        <begin position="381"/>
        <end position="390"/>
    </location>
</feature>
<feature type="region of interest" description="Disordered" evidence="1">
    <location>
        <begin position="198"/>
        <end position="227"/>
    </location>
</feature>
<gene>
    <name evidence="3" type="ORF">EX30DRAFT_82538</name>
</gene>
<feature type="compositionally biased region" description="Low complexity" evidence="1">
    <location>
        <begin position="414"/>
        <end position="424"/>
    </location>
</feature>
<organism evidence="3 4">
    <name type="scientific">Ascodesmis nigricans</name>
    <dbReference type="NCBI Taxonomy" id="341454"/>
    <lineage>
        <taxon>Eukaryota</taxon>
        <taxon>Fungi</taxon>
        <taxon>Dikarya</taxon>
        <taxon>Ascomycota</taxon>
        <taxon>Pezizomycotina</taxon>
        <taxon>Pezizomycetes</taxon>
        <taxon>Pezizales</taxon>
        <taxon>Ascodesmidaceae</taxon>
        <taxon>Ascodesmis</taxon>
    </lineage>
</organism>
<keyword evidence="2" id="KW-0472">Membrane</keyword>
<proteinExistence type="predicted"/>
<sequence length="451" mass="48371">MRTILIYSFNKREWYKHVLGSDVIAPSRRSAYCLTIVSSPDRTSHQIILMSGISTNENIANLDGATTDSSVWALNIPSIQWVQLPGNTASDAPRGIAPGGRVSPSCTAIGHGYILLSGGRRVNKPFERPTCDNAGNNLFLFNVNTGQWVEKYNTSQRYKIPDIITSAATTASLPLTDQPKDGYTDSALNNILVFPSQKSDPIDDTSKLGTSDSSDSSDSSSSKGKNNKNTIAIAVGTSVGVVGGIIILLVIWWELRRRRRASSDSGPPHIPLTPNLPEQYNQYSYSSTYPFTQNPPYNNPAAEPYDAWPKEDQERWNNGAYSGFGRSHPSELGHGMYDRVNELSSAPSAAAGGAGRRNELPGNQIEYVEVPGMGVEPVEADGRISGEPKSLDVGALLDGPQGQQQQQEHRIQLPSMDPMSPMSPLGGSTGVLGGREGAGAGGGPAGEERRG</sequence>
<dbReference type="STRING" id="341454.A0A4S2N349"/>
<dbReference type="AlphaFoldDB" id="A0A4S2N349"/>
<feature type="compositionally biased region" description="Low complexity" evidence="1">
    <location>
        <begin position="211"/>
        <end position="222"/>
    </location>
</feature>
<dbReference type="InterPro" id="IPR015915">
    <property type="entry name" value="Kelch-typ_b-propeller"/>
</dbReference>
<feature type="transmembrane region" description="Helical" evidence="2">
    <location>
        <begin position="231"/>
        <end position="253"/>
    </location>
</feature>
<dbReference type="Gene3D" id="2.120.10.80">
    <property type="entry name" value="Kelch-type beta propeller"/>
    <property type="match status" value="1"/>
</dbReference>
<evidence type="ECO:0000313" key="4">
    <source>
        <dbReference type="Proteomes" id="UP000298138"/>
    </source>
</evidence>
<accession>A0A4S2N349</accession>
<protein>
    <recommendedName>
        <fullName evidence="5">Galactose oxidase</fullName>
    </recommendedName>
</protein>